<dbReference type="SUPFAM" id="SSF56327">
    <property type="entry name" value="LDH C-terminal domain-like"/>
    <property type="match status" value="1"/>
</dbReference>
<dbReference type="InterPro" id="IPR001088">
    <property type="entry name" value="Glyco_hydro_4"/>
</dbReference>
<keyword evidence="5" id="KW-0464">Manganese</keyword>
<dbReference type="InterPro" id="IPR036291">
    <property type="entry name" value="NAD(P)-bd_dom_sf"/>
</dbReference>
<dbReference type="Pfam" id="PF02056">
    <property type="entry name" value="Glyco_hydro_4"/>
    <property type="match status" value="1"/>
</dbReference>
<dbReference type="Pfam" id="PF11975">
    <property type="entry name" value="Glyco_hydro_4C"/>
    <property type="match status" value="1"/>
</dbReference>
<keyword evidence="6 7" id="KW-0326">Glycosidase</keyword>
<sequence length="436" mass="45606">MKLAVVGGGSTYTPELADGFGRSADSLPIGEVVLIDPALGRTELVAGVVRRILARQGHPARVTVTDSVTRGAEGADAVLLQLRVGGQAARHGDETWPVECGCVGQETVGAGGLAKALRTVPVVLDVARQVREVAPDAWLVDFTNPVGIVTRALLDAGHRAIGLCNVAIGVQRRFAQWLGVPPDEVELDHVGLNHLTWVRGARVRGTEAARGRGAGGGDVLPGLLEAYGGELASEIGLPLELMRRHGVLPSYYLRYYWAHDVVVADQREAGSGTRASQVAALEAQLLDTYADPSVDTKPEILSRRGGAYYSEAAVDLLRGLLGAPAADSGTVPRVADVRNNGALPFLPDAAVVEVPCGISPKGAVPRPVAPLPPLLAGLVAGVAAYEELALDAALRGGRHRVYDALLAHPTIGRYDLAGALADRLVAAGREHLAWAR</sequence>
<evidence type="ECO:0000256" key="4">
    <source>
        <dbReference type="ARBA" id="ARBA00023027"/>
    </source>
</evidence>
<dbReference type="InterPro" id="IPR015955">
    <property type="entry name" value="Lactate_DH/Glyco_Ohase_4_C"/>
</dbReference>
<dbReference type="Proteomes" id="UP001551482">
    <property type="component" value="Unassembled WGS sequence"/>
</dbReference>
<evidence type="ECO:0000256" key="6">
    <source>
        <dbReference type="ARBA" id="ARBA00023295"/>
    </source>
</evidence>
<comment type="caution">
    <text evidence="9">The sequence shown here is derived from an EMBL/GenBank/DDBJ whole genome shotgun (WGS) entry which is preliminary data.</text>
</comment>
<evidence type="ECO:0000313" key="9">
    <source>
        <dbReference type="EMBL" id="MEU8135066.1"/>
    </source>
</evidence>
<dbReference type="PANTHER" id="PTHR32092:SF5">
    <property type="entry name" value="6-PHOSPHO-BETA-GLUCOSIDASE"/>
    <property type="match status" value="1"/>
</dbReference>
<proteinExistence type="inferred from homology"/>
<feature type="domain" description="Glycosyl hydrolase family 4 C-terminal" evidence="8">
    <location>
        <begin position="190"/>
        <end position="411"/>
    </location>
</feature>
<keyword evidence="3 7" id="KW-0378">Hydrolase</keyword>
<dbReference type="InterPro" id="IPR022616">
    <property type="entry name" value="Glyco_hydro_4_C"/>
</dbReference>
<organism evidence="9 10">
    <name type="scientific">Streptodolium elevatio</name>
    <dbReference type="NCBI Taxonomy" id="3157996"/>
    <lineage>
        <taxon>Bacteria</taxon>
        <taxon>Bacillati</taxon>
        <taxon>Actinomycetota</taxon>
        <taxon>Actinomycetes</taxon>
        <taxon>Kitasatosporales</taxon>
        <taxon>Streptomycetaceae</taxon>
        <taxon>Streptodolium</taxon>
    </lineage>
</organism>
<dbReference type="SUPFAM" id="SSF51735">
    <property type="entry name" value="NAD(P)-binding Rossmann-fold domains"/>
    <property type="match status" value="1"/>
</dbReference>
<accession>A0ABV3DHA9</accession>
<evidence type="ECO:0000313" key="10">
    <source>
        <dbReference type="Proteomes" id="UP001551482"/>
    </source>
</evidence>
<evidence type="ECO:0000256" key="5">
    <source>
        <dbReference type="ARBA" id="ARBA00023211"/>
    </source>
</evidence>
<keyword evidence="2" id="KW-0479">Metal-binding</keyword>
<comment type="similarity">
    <text evidence="1 7">Belongs to the glycosyl hydrolase 4 family.</text>
</comment>
<dbReference type="Gene3D" id="3.40.50.720">
    <property type="entry name" value="NAD(P)-binding Rossmann-like Domain"/>
    <property type="match status" value="1"/>
</dbReference>
<comment type="cofactor">
    <cofactor evidence="7">
        <name>NAD(+)</name>
        <dbReference type="ChEBI" id="CHEBI:57540"/>
    </cofactor>
    <text evidence="7">Binds 1 NAD(+) per subunit.</text>
</comment>
<dbReference type="Gene3D" id="3.90.110.10">
    <property type="entry name" value="Lactate dehydrogenase/glycoside hydrolase, family 4, C-terminal"/>
    <property type="match status" value="1"/>
</dbReference>
<gene>
    <name evidence="9" type="ORF">AB0C36_16300</name>
</gene>
<keyword evidence="4 7" id="KW-0520">NAD</keyword>
<evidence type="ECO:0000256" key="2">
    <source>
        <dbReference type="ARBA" id="ARBA00022723"/>
    </source>
</evidence>
<dbReference type="EMBL" id="JBEZFP010000036">
    <property type="protein sequence ID" value="MEU8135066.1"/>
    <property type="molecule type" value="Genomic_DNA"/>
</dbReference>
<dbReference type="PRINTS" id="PR00732">
    <property type="entry name" value="GLHYDRLASE4"/>
</dbReference>
<dbReference type="RefSeq" id="WP_358354419.1">
    <property type="nucleotide sequence ID" value="NZ_JBEZFP010000036.1"/>
</dbReference>
<reference evidence="9 10" key="1">
    <citation type="submission" date="2024-06" db="EMBL/GenBank/DDBJ databases">
        <title>The Natural Products Discovery Center: Release of the First 8490 Sequenced Strains for Exploring Actinobacteria Biosynthetic Diversity.</title>
        <authorList>
            <person name="Kalkreuter E."/>
            <person name="Kautsar S.A."/>
            <person name="Yang D."/>
            <person name="Bader C.D."/>
            <person name="Teijaro C.N."/>
            <person name="Fluegel L."/>
            <person name="Davis C.M."/>
            <person name="Simpson J.R."/>
            <person name="Lauterbach L."/>
            <person name="Steele A.D."/>
            <person name="Gui C."/>
            <person name="Meng S."/>
            <person name="Li G."/>
            <person name="Viehrig K."/>
            <person name="Ye F."/>
            <person name="Su P."/>
            <person name="Kiefer A.F."/>
            <person name="Nichols A."/>
            <person name="Cepeda A.J."/>
            <person name="Yan W."/>
            <person name="Fan B."/>
            <person name="Jiang Y."/>
            <person name="Adhikari A."/>
            <person name="Zheng C.-J."/>
            <person name="Schuster L."/>
            <person name="Cowan T.M."/>
            <person name="Smanski M.J."/>
            <person name="Chevrette M.G."/>
            <person name="De Carvalho L.P.S."/>
            <person name="Shen B."/>
        </authorList>
    </citation>
    <scope>NUCLEOTIDE SEQUENCE [LARGE SCALE GENOMIC DNA]</scope>
    <source>
        <strain evidence="9 10">NPDC048946</strain>
    </source>
</reference>
<evidence type="ECO:0000256" key="1">
    <source>
        <dbReference type="ARBA" id="ARBA00010141"/>
    </source>
</evidence>
<evidence type="ECO:0000256" key="3">
    <source>
        <dbReference type="ARBA" id="ARBA00022801"/>
    </source>
</evidence>
<keyword evidence="10" id="KW-1185">Reference proteome</keyword>
<name>A0ABV3DHA9_9ACTN</name>
<evidence type="ECO:0000256" key="7">
    <source>
        <dbReference type="RuleBase" id="RU361152"/>
    </source>
</evidence>
<protein>
    <submittedName>
        <fullName evidence="9">6-phospho-beta-glucosidase</fullName>
    </submittedName>
</protein>
<dbReference type="PANTHER" id="PTHR32092">
    <property type="entry name" value="6-PHOSPHO-BETA-GLUCOSIDASE-RELATED"/>
    <property type="match status" value="1"/>
</dbReference>
<evidence type="ECO:0000259" key="8">
    <source>
        <dbReference type="Pfam" id="PF11975"/>
    </source>
</evidence>